<proteinExistence type="predicted"/>
<evidence type="ECO:0000313" key="2">
    <source>
        <dbReference type="EMBL" id="KAH0544773.1"/>
    </source>
</evidence>
<dbReference type="OrthoDB" id="5428890at2759"/>
<sequence length="352" mass="39408">MTAFLETANYARTGECFGIDEIVAHLLNSDVILALDAGGIWENARGLVFALLGWQTMLYSPSFGTCPPQQLAIADVLDGFTGQAFMAYKQDQASAKHSLSDFLLGFGVMLPRENTCIGDKVEDRQAFESLTIIDPGEFNGYLLESIAKIRIKWVDVLAPHLEFDTATNTLFLFRYPSFCVANIPSYGDISSRGVIHSCASYNGCSTEWASEADVTQLLQEILLSYRLLFGQSRQSRRLFRSMDPFEGLPPEGHDPLLSLLCGGRKCMDSLAFAQDQAFYRPLRDFPVLRSRIASLHHQMSRMKPRGWRELWRDKRDSTQWFTFWAVIIIGGSGILLSLIQVILQAVQLAGAR</sequence>
<keyword evidence="1" id="KW-0472">Membrane</keyword>
<feature type="transmembrane region" description="Helical" evidence="1">
    <location>
        <begin position="320"/>
        <end position="343"/>
    </location>
</feature>
<dbReference type="AlphaFoldDB" id="A0A9P8IC53"/>
<reference evidence="2" key="1">
    <citation type="submission" date="2021-03" db="EMBL/GenBank/DDBJ databases">
        <title>Comparative genomics and phylogenomic investigation of the class Geoglossomycetes provide insights into ecological specialization and systematics.</title>
        <authorList>
            <person name="Melie T."/>
            <person name="Pirro S."/>
            <person name="Miller A.N."/>
            <person name="Quandt A."/>
        </authorList>
    </citation>
    <scope>NUCLEOTIDE SEQUENCE</scope>
    <source>
        <strain evidence="2">GBOQ0MN5Z8</strain>
    </source>
</reference>
<accession>A0A9P8IC53</accession>
<keyword evidence="3" id="KW-1185">Reference proteome</keyword>
<dbReference type="EMBL" id="JAGHQL010000014">
    <property type="protein sequence ID" value="KAH0544773.1"/>
    <property type="molecule type" value="Genomic_DNA"/>
</dbReference>
<comment type="caution">
    <text evidence="2">The sequence shown here is derived from an EMBL/GenBank/DDBJ whole genome shotgun (WGS) entry which is preliminary data.</text>
</comment>
<evidence type="ECO:0000256" key="1">
    <source>
        <dbReference type="SAM" id="Phobius"/>
    </source>
</evidence>
<name>A0A9P8IC53_9PEZI</name>
<organism evidence="2 3">
    <name type="scientific">Glutinoglossum americanum</name>
    <dbReference type="NCBI Taxonomy" id="1670608"/>
    <lineage>
        <taxon>Eukaryota</taxon>
        <taxon>Fungi</taxon>
        <taxon>Dikarya</taxon>
        <taxon>Ascomycota</taxon>
        <taxon>Pezizomycotina</taxon>
        <taxon>Geoglossomycetes</taxon>
        <taxon>Geoglossales</taxon>
        <taxon>Geoglossaceae</taxon>
        <taxon>Glutinoglossum</taxon>
    </lineage>
</organism>
<keyword evidence="1" id="KW-0812">Transmembrane</keyword>
<keyword evidence="1" id="KW-1133">Transmembrane helix</keyword>
<evidence type="ECO:0000313" key="3">
    <source>
        <dbReference type="Proteomes" id="UP000698800"/>
    </source>
</evidence>
<protein>
    <submittedName>
        <fullName evidence="2">Uncharacterized protein</fullName>
    </submittedName>
</protein>
<dbReference type="Proteomes" id="UP000698800">
    <property type="component" value="Unassembled WGS sequence"/>
</dbReference>
<gene>
    <name evidence="2" type="ORF">FGG08_001140</name>
</gene>